<dbReference type="Proteomes" id="UP000177324">
    <property type="component" value="Unassembled WGS sequence"/>
</dbReference>
<comment type="subcellular location">
    <subcellularLocation>
        <location evidence="1">Cell membrane</location>
        <topology evidence="1">Multi-pass membrane protein</topology>
    </subcellularLocation>
</comment>
<comment type="similarity">
    <text evidence="7">Belongs to the glycosyltransferase 87 family.</text>
</comment>
<sequence>MQFIFNLFRLIRDFPLNDFSVYMDGVKHTLTDNPYTLKFFDYYNYPPAATLFFYPFTLSPIDTAETIFTIISLSSLFLSLFLLYKITHSKFSPYWLVPITYLLFRFAPTRLTLTLGQINLVVLLLILLAFYWRKSWLGGISLGLAFILKFTPAFLLLFFILKKQWRVIIGFLYTVILLHFLAILVFGWDLTFYYYTQVLPRLLSQTGFYTMQRTYMNQSLTAFLGRLGIFDTYHAIVKLILVLPLVWFTARKKLDFATYSLFLIIMTVFIPTFAWQHHYVFLIPAIFILSLRHWALGISAYVLLTFTIGPSFPGYPNPLIHSHLFLSSLLVLFLGSRYYPNHKSIRGVP</sequence>
<evidence type="ECO:0000256" key="3">
    <source>
        <dbReference type="ARBA" id="ARBA00022679"/>
    </source>
</evidence>
<feature type="transmembrane region" description="Helical" evidence="8">
    <location>
        <begin position="138"/>
        <end position="160"/>
    </location>
</feature>
<evidence type="ECO:0008006" key="11">
    <source>
        <dbReference type="Google" id="ProtNLM"/>
    </source>
</evidence>
<protein>
    <recommendedName>
        <fullName evidence="11">DUF2029 domain-containing protein</fullName>
    </recommendedName>
</protein>
<feature type="transmembrane region" description="Helical" evidence="8">
    <location>
        <begin position="256"/>
        <end position="275"/>
    </location>
</feature>
<dbReference type="GO" id="GO:0005886">
    <property type="term" value="C:plasma membrane"/>
    <property type="evidence" value="ECO:0007669"/>
    <property type="project" value="UniProtKB-SubCell"/>
</dbReference>
<organism evidence="9 10">
    <name type="scientific">Candidatus Chisholmbacteria bacterium RIFCSPHIGHO2_01_FULL_48_12</name>
    <dbReference type="NCBI Taxonomy" id="1797589"/>
    <lineage>
        <taxon>Bacteria</taxon>
        <taxon>Candidatus Chisholmiibacteriota</taxon>
    </lineage>
</organism>
<evidence type="ECO:0000256" key="1">
    <source>
        <dbReference type="ARBA" id="ARBA00004651"/>
    </source>
</evidence>
<dbReference type="InterPro" id="IPR018584">
    <property type="entry name" value="GT87"/>
</dbReference>
<feature type="transmembrane region" description="Helical" evidence="8">
    <location>
        <begin position="111"/>
        <end position="132"/>
    </location>
</feature>
<keyword evidence="3" id="KW-0808">Transferase</keyword>
<gene>
    <name evidence="9" type="ORF">A2784_04605</name>
</gene>
<accession>A0A1G1VMV9</accession>
<proteinExistence type="inferred from homology"/>
<evidence type="ECO:0000256" key="2">
    <source>
        <dbReference type="ARBA" id="ARBA00022475"/>
    </source>
</evidence>
<keyword evidence="5 8" id="KW-1133">Transmembrane helix</keyword>
<evidence type="ECO:0000256" key="5">
    <source>
        <dbReference type="ARBA" id="ARBA00022989"/>
    </source>
</evidence>
<comment type="caution">
    <text evidence="9">The sequence shown here is derived from an EMBL/GenBank/DDBJ whole genome shotgun (WGS) entry which is preliminary data.</text>
</comment>
<evidence type="ECO:0000256" key="8">
    <source>
        <dbReference type="SAM" id="Phobius"/>
    </source>
</evidence>
<feature type="transmembrane region" description="Helical" evidence="8">
    <location>
        <begin position="66"/>
        <end position="84"/>
    </location>
</feature>
<feature type="transmembrane region" description="Helical" evidence="8">
    <location>
        <begin position="167"/>
        <end position="186"/>
    </location>
</feature>
<evidence type="ECO:0000256" key="4">
    <source>
        <dbReference type="ARBA" id="ARBA00022692"/>
    </source>
</evidence>
<feature type="transmembrane region" description="Helical" evidence="8">
    <location>
        <begin position="320"/>
        <end position="339"/>
    </location>
</feature>
<keyword evidence="6 8" id="KW-0472">Membrane</keyword>
<evidence type="ECO:0000313" key="9">
    <source>
        <dbReference type="EMBL" id="OGY16738.1"/>
    </source>
</evidence>
<feature type="transmembrane region" description="Helical" evidence="8">
    <location>
        <begin position="282"/>
        <end position="308"/>
    </location>
</feature>
<dbReference type="EMBL" id="MHCH01000039">
    <property type="protein sequence ID" value="OGY16738.1"/>
    <property type="molecule type" value="Genomic_DNA"/>
</dbReference>
<evidence type="ECO:0000256" key="6">
    <source>
        <dbReference type="ARBA" id="ARBA00023136"/>
    </source>
</evidence>
<name>A0A1G1VMV9_9BACT</name>
<evidence type="ECO:0000313" key="10">
    <source>
        <dbReference type="Proteomes" id="UP000177324"/>
    </source>
</evidence>
<dbReference type="AlphaFoldDB" id="A0A1G1VMV9"/>
<evidence type="ECO:0000256" key="7">
    <source>
        <dbReference type="ARBA" id="ARBA00024033"/>
    </source>
</evidence>
<keyword evidence="2" id="KW-1003">Cell membrane</keyword>
<feature type="transmembrane region" description="Helical" evidence="8">
    <location>
        <begin position="232"/>
        <end position="250"/>
    </location>
</feature>
<reference evidence="9 10" key="1">
    <citation type="journal article" date="2016" name="Nat. Commun.">
        <title>Thousands of microbial genomes shed light on interconnected biogeochemical processes in an aquifer system.</title>
        <authorList>
            <person name="Anantharaman K."/>
            <person name="Brown C.T."/>
            <person name="Hug L.A."/>
            <person name="Sharon I."/>
            <person name="Castelle C.J."/>
            <person name="Probst A.J."/>
            <person name="Thomas B.C."/>
            <person name="Singh A."/>
            <person name="Wilkins M.J."/>
            <person name="Karaoz U."/>
            <person name="Brodie E.L."/>
            <person name="Williams K.H."/>
            <person name="Hubbard S.S."/>
            <person name="Banfield J.F."/>
        </authorList>
    </citation>
    <scope>NUCLEOTIDE SEQUENCE [LARGE SCALE GENOMIC DNA]</scope>
</reference>
<keyword evidence="4 8" id="KW-0812">Transmembrane</keyword>
<dbReference type="GO" id="GO:0016758">
    <property type="term" value="F:hexosyltransferase activity"/>
    <property type="evidence" value="ECO:0007669"/>
    <property type="project" value="InterPro"/>
</dbReference>
<dbReference type="STRING" id="1797589.A2784_04605"/>
<dbReference type="Pfam" id="PF09594">
    <property type="entry name" value="GT87"/>
    <property type="match status" value="1"/>
</dbReference>